<accession>A0A9W9C7R1</accession>
<dbReference type="EMBL" id="JAPEUX010000007">
    <property type="protein sequence ID" value="KAJ4348553.1"/>
    <property type="molecule type" value="Genomic_DNA"/>
</dbReference>
<sequence length="791" mass="90779">MDHYALPLTAEQTYQYSDLPSPTHTRLLELQPASDVTTELRCHIHVVDLYDVQTPLYDAISYTWGGETFSQSLLVDHKDEPSRMRITANLFDALCMFRRQDASRLLWADAVCINQKDDAEKSKHITLMTDIYRVASTVLVWLGYDTTADRAVARIDRLARLANLPSKSHSKPHLGPLRFCLSNLVNLPWFSRRWIIQEVVLNPNVVLHCGAERILFVRLGLVVDVLDSQSQTASENTRQLRAVVAMFRLWRRWALRENKPQSETRLQRLIEHFDHFECFDSRDRLFTLAALAGDVRLHTDTKHSSRGSEYLHIIVDYESPLEDIYTMAARMILNYNQFAWILDQAMMRSYQNNDGILPSWVPDWRTPRQGNALLCEHVSTSVRKPMYETDANHDPTLVRLHEEPQIRDLANTGEYLLRANFSYVEHWVPYLHSAPDNWDRPGNASTLVRICSENQFENFKYLSNNATSSTITSRVDNNSFAPLVIKWKSTDFPSSAAHSDILTWIDSTISSIRDRYLVALGFGNETATPANTRLHQSTWDAWIDRFVWVITAGGKFFDHLSVTHQQDLAALCESSKEEWSYPRKHRPACTEQGDIDILTEYEQRVKPKVDWWKVSSILRKRLRADAAEMPLHPLTSLIAFTMEGRCLFACDTIESSLDMLAPEIMGIGGIAVIEGCRIMSLPSLKGSTLWARSLVVRPVVANSQEALSQAIDRTVDLTELDRQRIGSPPVYKLISSCYMSTTRWVSPLRGLYEPKWNIRQCQHRDWGAKYHVDGPVDRRNSASRLFNIILI</sequence>
<dbReference type="GeneID" id="80913460"/>
<comment type="caution">
    <text evidence="2">The sequence shown here is derived from an EMBL/GenBank/DDBJ whole genome shotgun (WGS) entry which is preliminary data.</text>
</comment>
<organism evidence="2 3">
    <name type="scientific">Didymosphaeria variabile</name>
    <dbReference type="NCBI Taxonomy" id="1932322"/>
    <lineage>
        <taxon>Eukaryota</taxon>
        <taxon>Fungi</taxon>
        <taxon>Dikarya</taxon>
        <taxon>Ascomycota</taxon>
        <taxon>Pezizomycotina</taxon>
        <taxon>Dothideomycetes</taxon>
        <taxon>Pleosporomycetidae</taxon>
        <taxon>Pleosporales</taxon>
        <taxon>Massarineae</taxon>
        <taxon>Didymosphaeriaceae</taxon>
        <taxon>Didymosphaeria</taxon>
    </lineage>
</organism>
<gene>
    <name evidence="2" type="ORF">N0V89_009930</name>
</gene>
<dbReference type="Proteomes" id="UP001140513">
    <property type="component" value="Unassembled WGS sequence"/>
</dbReference>
<dbReference type="PANTHER" id="PTHR24148">
    <property type="entry name" value="ANKYRIN REPEAT DOMAIN-CONTAINING PROTEIN 39 HOMOLOG-RELATED"/>
    <property type="match status" value="1"/>
</dbReference>
<dbReference type="OrthoDB" id="2157530at2759"/>
<dbReference type="Pfam" id="PF06985">
    <property type="entry name" value="HET"/>
    <property type="match status" value="1"/>
</dbReference>
<keyword evidence="3" id="KW-1185">Reference proteome</keyword>
<evidence type="ECO:0000313" key="3">
    <source>
        <dbReference type="Proteomes" id="UP001140513"/>
    </source>
</evidence>
<dbReference type="RefSeq" id="XP_056067941.1">
    <property type="nucleotide sequence ID" value="XM_056218676.1"/>
</dbReference>
<dbReference type="AlphaFoldDB" id="A0A9W9C7R1"/>
<protein>
    <recommendedName>
        <fullName evidence="1">Heterokaryon incompatibility domain-containing protein</fullName>
    </recommendedName>
</protein>
<feature type="domain" description="Heterokaryon incompatibility" evidence="1">
    <location>
        <begin position="57"/>
        <end position="198"/>
    </location>
</feature>
<evidence type="ECO:0000313" key="2">
    <source>
        <dbReference type="EMBL" id="KAJ4348553.1"/>
    </source>
</evidence>
<reference evidence="2" key="1">
    <citation type="submission" date="2022-10" db="EMBL/GenBank/DDBJ databases">
        <title>Tapping the CABI collections for fungal endophytes: first genome assemblies for Collariella, Neodidymelliopsis, Ascochyta clinopodiicola, Didymella pomorum, Didymosphaeria variabile, Neocosmospora piperis and Neocucurbitaria cava.</title>
        <authorList>
            <person name="Hill R."/>
        </authorList>
    </citation>
    <scope>NUCLEOTIDE SEQUENCE</scope>
    <source>
        <strain evidence="2">IMI 356815</strain>
    </source>
</reference>
<name>A0A9W9C7R1_9PLEO</name>
<dbReference type="PANTHER" id="PTHR24148:SF64">
    <property type="entry name" value="HETEROKARYON INCOMPATIBILITY DOMAIN-CONTAINING PROTEIN"/>
    <property type="match status" value="1"/>
</dbReference>
<dbReference type="InterPro" id="IPR010730">
    <property type="entry name" value="HET"/>
</dbReference>
<dbReference type="InterPro" id="IPR052895">
    <property type="entry name" value="HetReg/Transcr_Mod"/>
</dbReference>
<evidence type="ECO:0000259" key="1">
    <source>
        <dbReference type="Pfam" id="PF06985"/>
    </source>
</evidence>
<proteinExistence type="predicted"/>